<feature type="compositionally biased region" description="Low complexity" evidence="1">
    <location>
        <begin position="300"/>
        <end position="309"/>
    </location>
</feature>
<proteinExistence type="predicted"/>
<comment type="caution">
    <text evidence="2">The sequence shown here is derived from an EMBL/GenBank/DDBJ whole genome shotgun (WGS) entry which is preliminary data.</text>
</comment>
<gene>
    <name evidence="2" type="ORF">D6D01_05743</name>
</gene>
<evidence type="ECO:0000313" key="2">
    <source>
        <dbReference type="EMBL" id="THY24040.1"/>
    </source>
</evidence>
<accession>A0A4S9L689</accession>
<reference evidence="2 3" key="1">
    <citation type="submission" date="2018-10" db="EMBL/GenBank/DDBJ databases">
        <title>Fifty Aureobasidium pullulans genomes reveal a recombining polyextremotolerant generalist.</title>
        <authorList>
            <person name="Gostincar C."/>
            <person name="Turk M."/>
            <person name="Zajc J."/>
            <person name="Gunde-Cimerman N."/>
        </authorList>
    </citation>
    <scope>NUCLEOTIDE SEQUENCE [LARGE SCALE GENOMIC DNA]</scope>
    <source>
        <strain evidence="2 3">EXF-6604</strain>
    </source>
</reference>
<dbReference type="EMBL" id="QZBD01000225">
    <property type="protein sequence ID" value="THY24040.1"/>
    <property type="molecule type" value="Genomic_DNA"/>
</dbReference>
<organism evidence="2 3">
    <name type="scientific">Aureobasidium pullulans</name>
    <name type="common">Black yeast</name>
    <name type="synonym">Pullularia pullulans</name>
    <dbReference type="NCBI Taxonomy" id="5580"/>
    <lineage>
        <taxon>Eukaryota</taxon>
        <taxon>Fungi</taxon>
        <taxon>Dikarya</taxon>
        <taxon>Ascomycota</taxon>
        <taxon>Pezizomycotina</taxon>
        <taxon>Dothideomycetes</taxon>
        <taxon>Dothideomycetidae</taxon>
        <taxon>Dothideales</taxon>
        <taxon>Saccotheciaceae</taxon>
        <taxon>Aureobasidium</taxon>
    </lineage>
</organism>
<evidence type="ECO:0000313" key="3">
    <source>
        <dbReference type="Proteomes" id="UP000306584"/>
    </source>
</evidence>
<feature type="region of interest" description="Disordered" evidence="1">
    <location>
        <begin position="293"/>
        <end position="314"/>
    </location>
</feature>
<dbReference type="AlphaFoldDB" id="A0A4S9L689"/>
<name>A0A4S9L689_AURPU</name>
<protein>
    <submittedName>
        <fullName evidence="2">Uncharacterized protein</fullName>
    </submittedName>
</protein>
<dbReference type="Proteomes" id="UP000306584">
    <property type="component" value="Unassembled WGS sequence"/>
</dbReference>
<sequence>MANPADSWPVMSEQAADDGITYDSWSVSNEIQHGAKSLGSESEAEPICRRRSASRPRLPFLGTYAISSVPHPHLFRPPSTTQSPRLEPLVPFEDTLLDGFDIEVLDLDLFNSIDGSTDYQDDVFLDVITSIPESQIVEPQSQPNVLDEAEVLVLEAPDELEIRSSRSVAHPSLTQYDISVDWTSVYKGYWGNNCLSALHPVFHKITDLISQAPVLEDAIVALAACNLSRSSPKPRSPGVAGNVSYQPHPEHWASSQQHYRSALTATQHMTEAVAQGSSSQARKQSIGLPNEYARPAYSVGSDTGTDSSSQKGFNGKKTGEAAWLTSQRLAIQNLGEHLKEATGYITALVKILDAVEDLRKGHKKEFEFPDDLSTSYNTCLPIQEPFDHAGALAATLADKVLEYADGVSVALSAVQKLKYNGKARESSETAGRNAEECLISQVPSLFKAAEVLHGLYKIVERCKFEEDSEVPRFSTRDNVEGLKRREQELWRLKNGVTGWVRELQNLGVDL</sequence>
<evidence type="ECO:0000256" key="1">
    <source>
        <dbReference type="SAM" id="MobiDB-lite"/>
    </source>
</evidence>